<dbReference type="RefSeq" id="WP_070746465.1">
    <property type="nucleotide sequence ID" value="NZ_MDZA01000428.1"/>
</dbReference>
<evidence type="ECO:0000256" key="1">
    <source>
        <dbReference type="SAM" id="MobiDB-lite"/>
    </source>
</evidence>
<organism evidence="3 4">
    <name type="scientific">Hymenobacter coccineus</name>
    <dbReference type="NCBI Taxonomy" id="1908235"/>
    <lineage>
        <taxon>Bacteria</taxon>
        <taxon>Pseudomonadati</taxon>
        <taxon>Bacteroidota</taxon>
        <taxon>Cytophagia</taxon>
        <taxon>Cytophagales</taxon>
        <taxon>Hymenobacteraceae</taxon>
        <taxon>Hymenobacter</taxon>
    </lineage>
</organism>
<dbReference type="Proteomes" id="UP000177506">
    <property type="component" value="Unassembled WGS sequence"/>
</dbReference>
<evidence type="ECO:0000256" key="2">
    <source>
        <dbReference type="SAM" id="SignalP"/>
    </source>
</evidence>
<proteinExistence type="predicted"/>
<feature type="signal peptide" evidence="2">
    <location>
        <begin position="1"/>
        <end position="25"/>
    </location>
</feature>
<sequence>MEKAITIRPLLSPALTLGLALLCAACDTATTQKSTPPPPPAPASSTAPGAPAPAAPGAPAAAAPPVDARADSSATLTVAAGDSVALLLGKVKGFGQKITVRVPVQNKRKLTATLIVKGGNIRFNQVIDPDGQANGPFGNTVAVPAPKNGMYQLIIGHNLMAEGNAVQEFQLRVVLAR</sequence>
<evidence type="ECO:0000313" key="4">
    <source>
        <dbReference type="Proteomes" id="UP000177506"/>
    </source>
</evidence>
<protein>
    <submittedName>
        <fullName evidence="3">Uncharacterized protein</fullName>
    </submittedName>
</protein>
<keyword evidence="4" id="KW-1185">Reference proteome</keyword>
<name>A0A1G1SV85_9BACT</name>
<accession>A0A1G1SV85</accession>
<keyword evidence="2" id="KW-0732">Signal</keyword>
<dbReference type="OrthoDB" id="1255149at2"/>
<feature type="region of interest" description="Disordered" evidence="1">
    <location>
        <begin position="30"/>
        <end position="66"/>
    </location>
</feature>
<dbReference type="AlphaFoldDB" id="A0A1G1SV85"/>
<evidence type="ECO:0000313" key="3">
    <source>
        <dbReference type="EMBL" id="OGX82539.1"/>
    </source>
</evidence>
<comment type="caution">
    <text evidence="3">The sequence shown here is derived from an EMBL/GenBank/DDBJ whole genome shotgun (WGS) entry which is preliminary data.</text>
</comment>
<dbReference type="EMBL" id="MDZA01000428">
    <property type="protein sequence ID" value="OGX82539.1"/>
    <property type="molecule type" value="Genomic_DNA"/>
</dbReference>
<reference evidence="3 4" key="1">
    <citation type="submission" date="2016-08" db="EMBL/GenBank/DDBJ databases">
        <title>Hymenobacter coccineus sp. nov., Hymenobacter lapidarius sp. nov. and Hymenobacter glacialis sp. nov., isolated from Antarctic soil.</title>
        <authorList>
            <person name="Sedlacek I."/>
            <person name="Kralova S."/>
            <person name="Kyrova K."/>
            <person name="Maslanova I."/>
            <person name="Stankova E."/>
            <person name="Vrbovska V."/>
            <person name="Nemec M."/>
            <person name="Bartak M."/>
            <person name="Svec P."/>
            <person name="Busse H.-J."/>
            <person name="Pantucek R."/>
        </authorList>
    </citation>
    <scope>NUCLEOTIDE SEQUENCE [LARGE SCALE GENOMIC DNA]</scope>
    <source>
        <strain evidence="3 4">CCM 8649</strain>
    </source>
</reference>
<gene>
    <name evidence="3" type="ORF">BEN49_13505</name>
</gene>
<feature type="chain" id="PRO_5009578488" evidence="2">
    <location>
        <begin position="26"/>
        <end position="177"/>
    </location>
</feature>